<dbReference type="EMBL" id="PTJA01000002">
    <property type="protein sequence ID" value="PPK82683.1"/>
    <property type="molecule type" value="Genomic_DNA"/>
</dbReference>
<comment type="similarity">
    <text evidence="1">Belongs to the Nudix hydrolase family.</text>
</comment>
<name>A0A2S6HXP0_9FIRM</name>
<dbReference type="PANTHER" id="PTHR43736">
    <property type="entry name" value="ADP-RIBOSE PYROPHOSPHATASE"/>
    <property type="match status" value="1"/>
</dbReference>
<keyword evidence="2" id="KW-0378">Hydrolase</keyword>
<dbReference type="RefSeq" id="WP_104435662.1">
    <property type="nucleotide sequence ID" value="NZ_PTJA01000002.1"/>
</dbReference>
<evidence type="ECO:0000313" key="5">
    <source>
        <dbReference type="Proteomes" id="UP000237749"/>
    </source>
</evidence>
<dbReference type="InterPro" id="IPR020084">
    <property type="entry name" value="NUDIX_hydrolase_CS"/>
</dbReference>
<dbReference type="GO" id="GO:0016787">
    <property type="term" value="F:hydrolase activity"/>
    <property type="evidence" value="ECO:0007669"/>
    <property type="project" value="UniProtKB-KW"/>
</dbReference>
<feature type="domain" description="Nudix hydrolase" evidence="3">
    <location>
        <begin position="13"/>
        <end position="145"/>
    </location>
</feature>
<evidence type="ECO:0000313" key="4">
    <source>
        <dbReference type="EMBL" id="PPK82683.1"/>
    </source>
</evidence>
<evidence type="ECO:0000256" key="2">
    <source>
        <dbReference type="ARBA" id="ARBA00022801"/>
    </source>
</evidence>
<proteinExistence type="inferred from homology"/>
<comment type="caution">
    <text evidence="4">The sequence shown here is derived from an EMBL/GenBank/DDBJ whole genome shotgun (WGS) entry which is preliminary data.</text>
</comment>
<dbReference type="AlphaFoldDB" id="A0A2S6HXP0"/>
<organism evidence="4 5">
    <name type="scientific">Lacrimispora xylanisolvens</name>
    <dbReference type="NCBI Taxonomy" id="384636"/>
    <lineage>
        <taxon>Bacteria</taxon>
        <taxon>Bacillati</taxon>
        <taxon>Bacillota</taxon>
        <taxon>Clostridia</taxon>
        <taxon>Lachnospirales</taxon>
        <taxon>Lachnospiraceae</taxon>
        <taxon>Lacrimispora</taxon>
    </lineage>
</organism>
<dbReference type="InterPro" id="IPR014078">
    <property type="entry name" value="Nudix_YtkD"/>
</dbReference>
<dbReference type="SUPFAM" id="SSF55811">
    <property type="entry name" value="Nudix"/>
    <property type="match status" value="1"/>
</dbReference>
<protein>
    <submittedName>
        <fullName evidence="4">8-oxo-dGTPase</fullName>
    </submittedName>
</protein>
<evidence type="ECO:0000256" key="1">
    <source>
        <dbReference type="ARBA" id="ARBA00005582"/>
    </source>
</evidence>
<gene>
    <name evidence="4" type="ORF">BXY41_102373</name>
</gene>
<dbReference type="CDD" id="cd04665">
    <property type="entry name" value="NUDIX_RppH"/>
    <property type="match status" value="1"/>
</dbReference>
<dbReference type="InterPro" id="IPR000086">
    <property type="entry name" value="NUDIX_hydrolase_dom"/>
</dbReference>
<dbReference type="PROSITE" id="PS00893">
    <property type="entry name" value="NUDIX_BOX"/>
    <property type="match status" value="1"/>
</dbReference>
<dbReference type="Proteomes" id="UP000237749">
    <property type="component" value="Unassembled WGS sequence"/>
</dbReference>
<dbReference type="OrthoDB" id="9806150at2"/>
<dbReference type="Gene3D" id="3.90.79.10">
    <property type="entry name" value="Nucleoside Triphosphate Pyrophosphohydrolase"/>
    <property type="match status" value="1"/>
</dbReference>
<reference evidence="4 5" key="1">
    <citation type="submission" date="2018-02" db="EMBL/GenBank/DDBJ databases">
        <title>Genomic Encyclopedia of Archaeal and Bacterial Type Strains, Phase II (KMG-II): from individual species to whole genera.</title>
        <authorList>
            <person name="Goeker M."/>
        </authorList>
    </citation>
    <scope>NUCLEOTIDE SEQUENCE [LARGE SCALE GENOMIC DNA]</scope>
    <source>
        <strain evidence="4 5">DSM 3808</strain>
    </source>
</reference>
<dbReference type="PROSITE" id="PS51462">
    <property type="entry name" value="NUDIX"/>
    <property type="match status" value="1"/>
</dbReference>
<keyword evidence="5" id="KW-1185">Reference proteome</keyword>
<sequence>METQVKFYDKAEDEKLKFAVIISRNQGKWVFCRHKDRDTYEVPGGHREESENINDTARRELWEETGAVEFDMIPLCVYSVCGETRDGEYLGEESLGMLYFAEIYSFEEELHHEIAEVIITEQMPEKWTYPHIQPLLMEKYKEIAFDMCQDL</sequence>
<accession>A0A2S6HXP0</accession>
<dbReference type="PANTHER" id="PTHR43736:SF1">
    <property type="entry name" value="DIHYDRONEOPTERIN TRIPHOSPHATE DIPHOSPHATASE"/>
    <property type="match status" value="1"/>
</dbReference>
<evidence type="ECO:0000259" key="3">
    <source>
        <dbReference type="PROSITE" id="PS51462"/>
    </source>
</evidence>
<dbReference type="InterPro" id="IPR015797">
    <property type="entry name" value="NUDIX_hydrolase-like_dom_sf"/>
</dbReference>
<dbReference type="Pfam" id="PF00293">
    <property type="entry name" value="NUDIX"/>
    <property type="match status" value="1"/>
</dbReference>